<evidence type="ECO:0000313" key="8">
    <source>
        <dbReference type="EMBL" id="KAB8075255.1"/>
    </source>
</evidence>
<dbReference type="AlphaFoldDB" id="A0A5N5X5B3"/>
<keyword evidence="4" id="KW-0456">Lyase</keyword>
<evidence type="ECO:0000256" key="2">
    <source>
        <dbReference type="ARBA" id="ARBA00005517"/>
    </source>
</evidence>
<sequence length="538" mass="59683">MTTDSASATPTESQKYLSTRGGDYGLSFETVVLKGLAADGGLFLPHEVPIADDWRSWRDLTYAELALKILSLYISPSEIPTDDLKDIIDRSYSTFRADDITPLVHLQDDNLYLLELFHGPSYSFKDCALQFLGNLFEWLLVRKNRGKQGKDRHHLTVVGATSGDTGSAAIYGLRGKKDVTVTILHPKGRISPIQEVQMTTCTEENVHNLAVTGTFDDCQDIVKALFGDSDTNQTLKLGAVNSINFSRILAQIVFYFYAYFSLTKKSSSFKLGDKVRFVTPTGNFGNILAGYFAHKMGLPVDKLVVATNENDILHRFWTTGRYEKHPVQDEQSTGSKPDACKETLSPAMDILVSSNFERLLWFLAKDYAAANGMDSRSSKQQASEDIVAWYQSLKATGGFGPIHQDMLRNGRLIFESDRVSDPETLATIRSCYQETKYILDPHSAVGVTAAKRSISRTSAPTHHISLSTAHPAKFSDSVTSALKNEAGFNFEAQVLPDELKALLQKETRVTTVDNSFLAVKEIIKSQVQEDVKAEDRDS</sequence>
<dbReference type="OrthoDB" id="5203861at2759"/>
<dbReference type="InterPro" id="IPR004450">
    <property type="entry name" value="Thr_synthase-like"/>
</dbReference>
<dbReference type="PANTHER" id="PTHR42690">
    <property type="entry name" value="THREONINE SYNTHASE FAMILY MEMBER"/>
    <property type="match status" value="1"/>
</dbReference>
<dbReference type="Pfam" id="PF00291">
    <property type="entry name" value="PALP"/>
    <property type="match status" value="1"/>
</dbReference>
<dbReference type="InterPro" id="IPR036052">
    <property type="entry name" value="TrpB-like_PALP_sf"/>
</dbReference>
<evidence type="ECO:0000313" key="9">
    <source>
        <dbReference type="Proteomes" id="UP000326565"/>
    </source>
</evidence>
<name>A0A5N5X5B3_9EURO</name>
<dbReference type="Gene3D" id="3.90.1380.10">
    <property type="entry name" value="Threonine synthase, N-terminal domain"/>
    <property type="match status" value="1"/>
</dbReference>
<organism evidence="8 9">
    <name type="scientific">Aspergillus leporis</name>
    <dbReference type="NCBI Taxonomy" id="41062"/>
    <lineage>
        <taxon>Eukaryota</taxon>
        <taxon>Fungi</taxon>
        <taxon>Dikarya</taxon>
        <taxon>Ascomycota</taxon>
        <taxon>Pezizomycotina</taxon>
        <taxon>Eurotiomycetes</taxon>
        <taxon>Eurotiomycetidae</taxon>
        <taxon>Eurotiales</taxon>
        <taxon>Aspergillaceae</taxon>
        <taxon>Aspergillus</taxon>
        <taxon>Aspergillus subgen. Circumdati</taxon>
    </lineage>
</organism>
<evidence type="ECO:0000256" key="5">
    <source>
        <dbReference type="PIRSR" id="PIRSR604450-51"/>
    </source>
</evidence>
<comment type="cofactor">
    <cofactor evidence="1 5">
        <name>pyridoxal 5'-phosphate</name>
        <dbReference type="ChEBI" id="CHEBI:597326"/>
    </cofactor>
</comment>
<dbReference type="InterPro" id="IPR037158">
    <property type="entry name" value="Thr_synth_N_sf"/>
</dbReference>
<gene>
    <name evidence="8" type="ORF">BDV29DRAFT_172335</name>
</gene>
<evidence type="ECO:0000256" key="4">
    <source>
        <dbReference type="ARBA" id="ARBA00023239"/>
    </source>
</evidence>
<dbReference type="FunFam" id="3.40.50.1100:FF:000024">
    <property type="entry name" value="Probable threonine synthase"/>
    <property type="match status" value="1"/>
</dbReference>
<dbReference type="SUPFAM" id="SSF53686">
    <property type="entry name" value="Tryptophan synthase beta subunit-like PLP-dependent enzymes"/>
    <property type="match status" value="1"/>
</dbReference>
<evidence type="ECO:0000256" key="1">
    <source>
        <dbReference type="ARBA" id="ARBA00001933"/>
    </source>
</evidence>
<dbReference type="NCBIfam" id="TIGR00260">
    <property type="entry name" value="thrC"/>
    <property type="match status" value="1"/>
</dbReference>
<feature type="modified residue" description="N6-(pyridoxal phosphate)lysine" evidence="5">
    <location>
        <position position="125"/>
    </location>
</feature>
<evidence type="ECO:0000259" key="7">
    <source>
        <dbReference type="Pfam" id="PF14821"/>
    </source>
</evidence>
<dbReference type="InterPro" id="IPR001926">
    <property type="entry name" value="TrpB-like_PALP"/>
</dbReference>
<dbReference type="InterPro" id="IPR051166">
    <property type="entry name" value="Threonine_Synthase"/>
</dbReference>
<keyword evidence="3 5" id="KW-0663">Pyridoxal phosphate</keyword>
<keyword evidence="9" id="KW-1185">Reference proteome</keyword>
<feature type="domain" description="Tryptophan synthase beta chain-like PALP" evidence="6">
    <location>
        <begin position="101"/>
        <end position="336"/>
    </location>
</feature>
<dbReference type="Pfam" id="PF14821">
    <property type="entry name" value="Thr_synth_N"/>
    <property type="match status" value="1"/>
</dbReference>
<dbReference type="CDD" id="cd01560">
    <property type="entry name" value="Thr-synth_2"/>
    <property type="match status" value="1"/>
</dbReference>
<accession>A0A5N5X5B3</accession>
<dbReference type="FunFam" id="3.90.1380.10:FF:000003">
    <property type="entry name" value="THR4p Threonine synthase"/>
    <property type="match status" value="1"/>
</dbReference>
<evidence type="ECO:0000259" key="6">
    <source>
        <dbReference type="Pfam" id="PF00291"/>
    </source>
</evidence>
<dbReference type="EMBL" id="ML732197">
    <property type="protein sequence ID" value="KAB8075255.1"/>
    <property type="molecule type" value="Genomic_DNA"/>
</dbReference>
<protein>
    <submittedName>
        <fullName evidence="8">Threonine synthase</fullName>
    </submittedName>
</protein>
<dbReference type="Proteomes" id="UP000326565">
    <property type="component" value="Unassembled WGS sequence"/>
</dbReference>
<dbReference type="GO" id="GO:0009088">
    <property type="term" value="P:threonine biosynthetic process"/>
    <property type="evidence" value="ECO:0007669"/>
    <property type="project" value="TreeGrafter"/>
</dbReference>
<evidence type="ECO:0000256" key="3">
    <source>
        <dbReference type="ARBA" id="ARBA00022898"/>
    </source>
</evidence>
<feature type="domain" description="Threonine synthase N-terminal" evidence="7">
    <location>
        <begin position="15"/>
        <end position="92"/>
    </location>
</feature>
<dbReference type="Pfam" id="PF24857">
    <property type="entry name" value="THR4_C"/>
    <property type="match status" value="1"/>
</dbReference>
<reference evidence="8 9" key="1">
    <citation type="submission" date="2019-04" db="EMBL/GenBank/DDBJ databases">
        <title>Friends and foes A comparative genomics study of 23 Aspergillus species from section Flavi.</title>
        <authorList>
            <consortium name="DOE Joint Genome Institute"/>
            <person name="Kjaerbolling I."/>
            <person name="Vesth T."/>
            <person name="Frisvad J.C."/>
            <person name="Nybo J.L."/>
            <person name="Theobald S."/>
            <person name="Kildgaard S."/>
            <person name="Isbrandt T."/>
            <person name="Kuo A."/>
            <person name="Sato A."/>
            <person name="Lyhne E.K."/>
            <person name="Kogle M.E."/>
            <person name="Wiebenga A."/>
            <person name="Kun R.S."/>
            <person name="Lubbers R.J."/>
            <person name="Makela M.R."/>
            <person name="Barry K."/>
            <person name="Chovatia M."/>
            <person name="Clum A."/>
            <person name="Daum C."/>
            <person name="Haridas S."/>
            <person name="He G."/>
            <person name="LaButti K."/>
            <person name="Lipzen A."/>
            <person name="Mondo S."/>
            <person name="Riley R."/>
            <person name="Salamov A."/>
            <person name="Simmons B.A."/>
            <person name="Magnuson J.K."/>
            <person name="Henrissat B."/>
            <person name="Mortensen U.H."/>
            <person name="Larsen T.O."/>
            <person name="Devries R.P."/>
            <person name="Grigoriev I.V."/>
            <person name="Machida M."/>
            <person name="Baker S.E."/>
            <person name="Andersen M.R."/>
        </authorList>
    </citation>
    <scope>NUCLEOTIDE SEQUENCE [LARGE SCALE GENOMIC DNA]</scope>
    <source>
        <strain evidence="8 9">CBS 151.66</strain>
    </source>
</reference>
<dbReference type="InterPro" id="IPR029144">
    <property type="entry name" value="Thr_synth_N"/>
</dbReference>
<dbReference type="GO" id="GO:0004795">
    <property type="term" value="F:threonine synthase activity"/>
    <property type="evidence" value="ECO:0007669"/>
    <property type="project" value="TreeGrafter"/>
</dbReference>
<dbReference type="PANTHER" id="PTHR42690:SF1">
    <property type="entry name" value="THREONINE SYNTHASE-LIKE 2"/>
    <property type="match status" value="1"/>
</dbReference>
<proteinExistence type="inferred from homology"/>
<dbReference type="Gene3D" id="3.40.50.1100">
    <property type="match status" value="2"/>
</dbReference>
<comment type="similarity">
    <text evidence="2">Belongs to the threonine synthase family.</text>
</comment>